<dbReference type="InterPro" id="IPR011250">
    <property type="entry name" value="OMP/PagP_B-barrel"/>
</dbReference>
<dbReference type="GO" id="GO:0055085">
    <property type="term" value="P:transmembrane transport"/>
    <property type="evidence" value="ECO:0007669"/>
    <property type="project" value="TreeGrafter"/>
</dbReference>
<sequence>MFRPTPRHLALVLAVLCAAPAAQAAEWSLRAGPTHVSPKSDNGSLAGGALAADIDDETQLGLTLNARFTPHFALELLAATPFHQMARLNGAEAVDFRHLPPTLTAQWHFLPGSSVSPFVGAGVTYTWIYDEKEMGPVAGADVKIDNTWGASAQAGLVFRLNDRLDLVADARWMDISPDVRVDGADVGSVDVDPLVYSVMLGWRF</sequence>
<keyword evidence="1" id="KW-0732">Signal</keyword>
<dbReference type="AlphaFoldDB" id="A0A8J7VZC0"/>
<dbReference type="RefSeq" id="WP_211928225.1">
    <property type="nucleotide sequence ID" value="NZ_JAGQFT020000010.1"/>
</dbReference>
<accession>A0A8J7VZC0</accession>
<comment type="caution">
    <text evidence="2">The sequence shown here is derived from an EMBL/GenBank/DDBJ whole genome shotgun (WGS) entry which is preliminary data.</text>
</comment>
<feature type="chain" id="PRO_5042774328" evidence="1">
    <location>
        <begin position="25"/>
        <end position="204"/>
    </location>
</feature>
<evidence type="ECO:0000313" key="4">
    <source>
        <dbReference type="Proteomes" id="UP000675747"/>
    </source>
</evidence>
<evidence type="ECO:0000256" key="1">
    <source>
        <dbReference type="SAM" id="SignalP"/>
    </source>
</evidence>
<reference evidence="3 4" key="1">
    <citation type="journal article" date="2021" name="Microbiol. Resour. Announc.">
        <title>Draft Genome Sequence of Coralloluteibacterium stylophorae LMG 29479T.</title>
        <authorList>
            <person name="Karlyshev A.V."/>
            <person name="Kudryashova E.B."/>
            <person name="Ariskina E.V."/>
            <person name="Conroy A.P."/>
            <person name="Abidueva E.Y."/>
        </authorList>
    </citation>
    <scope>NUCLEOTIDE SEQUENCE [LARGE SCALE GENOMIC DNA]</scope>
    <source>
        <strain evidence="3 4">LMG 29479</strain>
    </source>
</reference>
<keyword evidence="4" id="KW-1185">Reference proteome</keyword>
<evidence type="ECO:0000313" key="3">
    <source>
        <dbReference type="EMBL" id="MBS7458376.1"/>
    </source>
</evidence>
<gene>
    <name evidence="3" type="ORF">KB893_014650</name>
    <name evidence="2" type="ORF">KB893_18110</name>
</gene>
<feature type="signal peptide" evidence="1">
    <location>
        <begin position="1"/>
        <end position="24"/>
    </location>
</feature>
<name>A0A8J7VZC0_9GAMM</name>
<organism evidence="2">
    <name type="scientific">Coralloluteibacterium stylophorae</name>
    <dbReference type="NCBI Taxonomy" id="1776034"/>
    <lineage>
        <taxon>Bacteria</taxon>
        <taxon>Pseudomonadati</taxon>
        <taxon>Pseudomonadota</taxon>
        <taxon>Gammaproteobacteria</taxon>
        <taxon>Lysobacterales</taxon>
        <taxon>Lysobacteraceae</taxon>
        <taxon>Coralloluteibacterium</taxon>
    </lineage>
</organism>
<dbReference type="Gene3D" id="2.40.160.20">
    <property type="match status" value="1"/>
</dbReference>
<dbReference type="PANTHER" id="PTHR36920">
    <property type="match status" value="1"/>
</dbReference>
<dbReference type="GO" id="GO:0019867">
    <property type="term" value="C:outer membrane"/>
    <property type="evidence" value="ECO:0007669"/>
    <property type="project" value="InterPro"/>
</dbReference>
<dbReference type="EMBL" id="JAGQFT020000010">
    <property type="protein sequence ID" value="MBS7458376.1"/>
    <property type="molecule type" value="Genomic_DNA"/>
</dbReference>
<dbReference type="Proteomes" id="UP000675747">
    <property type="component" value="Unassembled WGS sequence"/>
</dbReference>
<dbReference type="EMBL" id="JAGQFT010000323">
    <property type="protein sequence ID" value="MBR0564393.1"/>
    <property type="molecule type" value="Genomic_DNA"/>
</dbReference>
<dbReference type="PANTHER" id="PTHR36920:SF1">
    <property type="entry name" value="OUTER MEMBRANE PROTEIN W"/>
    <property type="match status" value="1"/>
</dbReference>
<proteinExistence type="predicted"/>
<dbReference type="Pfam" id="PF03922">
    <property type="entry name" value="OmpW"/>
    <property type="match status" value="1"/>
</dbReference>
<evidence type="ECO:0000313" key="2">
    <source>
        <dbReference type="EMBL" id="MBR0564393.1"/>
    </source>
</evidence>
<dbReference type="SUPFAM" id="SSF56925">
    <property type="entry name" value="OMPA-like"/>
    <property type="match status" value="1"/>
</dbReference>
<dbReference type="InterPro" id="IPR005618">
    <property type="entry name" value="OMPW"/>
</dbReference>
<protein>
    <submittedName>
        <fullName evidence="2">OmpW family protein</fullName>
    </submittedName>
</protein>
<reference evidence="2" key="2">
    <citation type="submission" date="2021-04" db="EMBL/GenBank/DDBJ databases">
        <authorList>
            <person name="Karlyshev A.V."/>
        </authorList>
    </citation>
    <scope>NUCLEOTIDE SEQUENCE</scope>
    <source>
        <strain evidence="2">LMG 29479</strain>
    </source>
</reference>